<dbReference type="Pfam" id="PF18145">
    <property type="entry name" value="SAVED"/>
    <property type="match status" value="1"/>
</dbReference>
<dbReference type="Proteomes" id="UP000306509">
    <property type="component" value="Unassembled WGS sequence"/>
</dbReference>
<protein>
    <recommendedName>
        <fullName evidence="1">SMODS-associated and fused to various effectors domain-containing protein</fullName>
    </recommendedName>
</protein>
<keyword evidence="3" id="KW-1185">Reference proteome</keyword>
<organism evidence="2 3">
    <name type="scientific">Robinsoniella peoriensis</name>
    <dbReference type="NCBI Taxonomy" id="180332"/>
    <lineage>
        <taxon>Bacteria</taxon>
        <taxon>Bacillati</taxon>
        <taxon>Bacillota</taxon>
        <taxon>Clostridia</taxon>
        <taxon>Lachnospirales</taxon>
        <taxon>Lachnospiraceae</taxon>
        <taxon>Robinsoniella</taxon>
    </lineage>
</organism>
<feature type="domain" description="SMODS-associated and fused to various effectors" evidence="1">
    <location>
        <begin position="259"/>
        <end position="460"/>
    </location>
</feature>
<dbReference type="RefSeq" id="WP_070043059.1">
    <property type="nucleotide sequence ID" value="NZ_CABMJZ010000139.1"/>
</dbReference>
<evidence type="ECO:0000259" key="1">
    <source>
        <dbReference type="Pfam" id="PF18145"/>
    </source>
</evidence>
<gene>
    <name evidence="2" type="ORF">DSM106044_05587</name>
</gene>
<dbReference type="InterPro" id="IPR040836">
    <property type="entry name" value="SAVED"/>
</dbReference>
<proteinExistence type="predicted"/>
<reference evidence="2 3" key="1">
    <citation type="journal article" date="2019" name="Anaerobe">
        <title>Detection of Robinsoniella peoriensis in multiple bone samples of a trauma patient.</title>
        <authorList>
            <person name="Schrottner P."/>
            <person name="Hartwich K."/>
            <person name="Bunk B."/>
            <person name="Schober I."/>
            <person name="Helbig S."/>
            <person name="Rudolph W.W."/>
            <person name="Gunzer F."/>
        </authorList>
    </citation>
    <scope>NUCLEOTIDE SEQUENCE [LARGE SCALE GENOMIC DNA]</scope>
    <source>
        <strain evidence="2 3">DSM 106044</strain>
    </source>
</reference>
<evidence type="ECO:0000313" key="3">
    <source>
        <dbReference type="Proteomes" id="UP000306509"/>
    </source>
</evidence>
<accession>A0A4U8Q0J1</accession>
<dbReference type="OrthoDB" id="268467at2"/>
<dbReference type="NCBIfam" id="NF033611">
    <property type="entry name" value="SAVED"/>
    <property type="match status" value="1"/>
</dbReference>
<comment type="caution">
    <text evidence="2">The sequence shown here is derived from an EMBL/GenBank/DDBJ whole genome shotgun (WGS) entry which is preliminary data.</text>
</comment>
<dbReference type="AlphaFoldDB" id="A0A4U8Q0J1"/>
<sequence length="463" mass="52745">MGGKEASRGFLYQGFASVLEALSDKNNWDKIYVEFPTSNDKVDIALEQQNQIVKCIQVKSTINTFTKSDIKAWLDDLIKDVESPEYELFLIGQCDKSANTFIKSIEKYYGKVLDKEATLSLNGFDTDLFDNKRIRFLILPFEIEVLEKIVRDSLHQYISDSNQMMAFEQIRFIASATVNDQMISSTHGKGIDRKEFDEEIEKRILLVADKYSPKRISIGVKSFTRGAENLEEDTESCLSFINKFDGRNIKGEYGWNKDIYKKLEEFLLTNTSNKHAYQIFLDTHASIAFAVGRILDSKSGINVFPIQKSSTNGTVLWDVKRSSKRNYTNWDISHEKFNENQYDSALVLNVTRNIYDDVVKFIKENNLSIGRIINCTPSDVGATNFSIEDGTHATALANSVYNAIGRRSTVERRGTLHIFAAAPNAFMFFLGQNSVGFGKCILYEYDFEQRNSCTYSQSISFTN</sequence>
<evidence type="ECO:0000313" key="2">
    <source>
        <dbReference type="EMBL" id="TLC97633.1"/>
    </source>
</evidence>
<name>A0A4U8Q0J1_9FIRM</name>
<dbReference type="EMBL" id="QGQD01000115">
    <property type="protein sequence ID" value="TLC97633.1"/>
    <property type="molecule type" value="Genomic_DNA"/>
</dbReference>